<dbReference type="EC" id="2.7.7.7" evidence="1"/>
<dbReference type="Gene3D" id="1.10.8.60">
    <property type="match status" value="1"/>
</dbReference>
<evidence type="ECO:0000256" key="2">
    <source>
        <dbReference type="ARBA" id="ARBA00017703"/>
    </source>
</evidence>
<dbReference type="PANTHER" id="PTHR34388:SF1">
    <property type="entry name" value="DNA POLYMERASE III SUBUNIT DELTA"/>
    <property type="match status" value="1"/>
</dbReference>
<dbReference type="InterPro" id="IPR027417">
    <property type="entry name" value="P-loop_NTPase"/>
</dbReference>
<dbReference type="GO" id="GO:0006261">
    <property type="term" value="P:DNA-templated DNA replication"/>
    <property type="evidence" value="ECO:0007669"/>
    <property type="project" value="TreeGrafter"/>
</dbReference>
<keyword evidence="4" id="KW-0548">Nucleotidyltransferase</keyword>
<comment type="similarity">
    <text evidence="7">Belongs to the DNA polymerase HolA subunit family.</text>
</comment>
<keyword evidence="3" id="KW-0808">Transferase</keyword>
<dbReference type="InterPro" id="IPR005790">
    <property type="entry name" value="DNA_polIII_delta"/>
</dbReference>
<protein>
    <recommendedName>
        <fullName evidence="2">DNA polymerase III subunit delta</fullName>
        <ecNumber evidence="1">2.7.7.7</ecNumber>
    </recommendedName>
</protein>
<dbReference type="GO" id="GO:0003677">
    <property type="term" value="F:DNA binding"/>
    <property type="evidence" value="ECO:0007669"/>
    <property type="project" value="InterPro"/>
</dbReference>
<evidence type="ECO:0000256" key="1">
    <source>
        <dbReference type="ARBA" id="ARBA00012417"/>
    </source>
</evidence>
<feature type="domain" description="DNA polymerase III delta N-terminal" evidence="9">
    <location>
        <begin position="23"/>
        <end position="135"/>
    </location>
</feature>
<proteinExistence type="inferred from homology"/>
<sequence>MKNNASIGQIIRRIRTREIAPVYALYGGDSFLEDYFIQELSKSLLANNGTKTHFSLDQDSDEKLFGELSAISMFEEKRIIVVREIKKLSSKKGRQELIQYIQTPNPHIVLLIISAEFDLRNSFLKNIAENSELLDVRTPFENKMKEWVNFMINSRGIKITEGAMDHYIRSYGDSTAHVINEIEKASLLLEDVEINENNIEKLDGFDRVFQIWHLQDSLGKKELHTSLEIAASLTENGTKFPQILVNLVYLYQQLLWKKMGQYKPNGYTGINKIITSNLSRYHKGYSYGELVQVIQELRKLDVLSKSTSINDVSLIQPLIVKICKNQYV</sequence>
<dbReference type="InterPro" id="IPR010372">
    <property type="entry name" value="DNA_pol3_delta_N"/>
</dbReference>
<dbReference type="AlphaFoldDB" id="A0A381V9M5"/>
<dbReference type="GO" id="GO:0009360">
    <property type="term" value="C:DNA polymerase III complex"/>
    <property type="evidence" value="ECO:0007669"/>
    <property type="project" value="InterPro"/>
</dbReference>
<dbReference type="GO" id="GO:0003887">
    <property type="term" value="F:DNA-directed DNA polymerase activity"/>
    <property type="evidence" value="ECO:0007669"/>
    <property type="project" value="UniProtKB-KW"/>
</dbReference>
<evidence type="ECO:0000259" key="9">
    <source>
        <dbReference type="Pfam" id="PF06144"/>
    </source>
</evidence>
<gene>
    <name evidence="10" type="ORF">METZ01_LOCUS89943</name>
</gene>
<dbReference type="InterPro" id="IPR008921">
    <property type="entry name" value="DNA_pol3_clamp-load_cplx_C"/>
</dbReference>
<evidence type="ECO:0000256" key="8">
    <source>
        <dbReference type="ARBA" id="ARBA00049244"/>
    </source>
</evidence>
<accession>A0A381V9M5</accession>
<keyword evidence="5" id="KW-0235">DNA replication</keyword>
<comment type="catalytic activity">
    <reaction evidence="8">
        <text>DNA(n) + a 2'-deoxyribonucleoside 5'-triphosphate = DNA(n+1) + diphosphate</text>
        <dbReference type="Rhea" id="RHEA:22508"/>
        <dbReference type="Rhea" id="RHEA-COMP:17339"/>
        <dbReference type="Rhea" id="RHEA-COMP:17340"/>
        <dbReference type="ChEBI" id="CHEBI:33019"/>
        <dbReference type="ChEBI" id="CHEBI:61560"/>
        <dbReference type="ChEBI" id="CHEBI:173112"/>
        <dbReference type="EC" id="2.7.7.7"/>
    </reaction>
</comment>
<dbReference type="SUPFAM" id="SSF48019">
    <property type="entry name" value="post-AAA+ oligomerization domain-like"/>
    <property type="match status" value="1"/>
</dbReference>
<organism evidence="10">
    <name type="scientific">marine metagenome</name>
    <dbReference type="NCBI Taxonomy" id="408172"/>
    <lineage>
        <taxon>unclassified sequences</taxon>
        <taxon>metagenomes</taxon>
        <taxon>ecological metagenomes</taxon>
    </lineage>
</organism>
<evidence type="ECO:0000256" key="5">
    <source>
        <dbReference type="ARBA" id="ARBA00022705"/>
    </source>
</evidence>
<evidence type="ECO:0000313" key="10">
    <source>
        <dbReference type="EMBL" id="SVA37089.1"/>
    </source>
</evidence>
<evidence type="ECO:0000256" key="7">
    <source>
        <dbReference type="ARBA" id="ARBA00034754"/>
    </source>
</evidence>
<reference evidence="10" key="1">
    <citation type="submission" date="2018-05" db="EMBL/GenBank/DDBJ databases">
        <authorList>
            <person name="Lanie J.A."/>
            <person name="Ng W.-L."/>
            <person name="Kazmierczak K.M."/>
            <person name="Andrzejewski T.M."/>
            <person name="Davidsen T.M."/>
            <person name="Wayne K.J."/>
            <person name="Tettelin H."/>
            <person name="Glass J.I."/>
            <person name="Rusch D."/>
            <person name="Podicherti R."/>
            <person name="Tsui H.-C.T."/>
            <person name="Winkler M.E."/>
        </authorList>
    </citation>
    <scope>NUCLEOTIDE SEQUENCE</scope>
</reference>
<evidence type="ECO:0000256" key="6">
    <source>
        <dbReference type="ARBA" id="ARBA00022932"/>
    </source>
</evidence>
<keyword evidence="6" id="KW-0239">DNA-directed DNA polymerase</keyword>
<evidence type="ECO:0000256" key="3">
    <source>
        <dbReference type="ARBA" id="ARBA00022679"/>
    </source>
</evidence>
<dbReference type="Pfam" id="PF06144">
    <property type="entry name" value="DNA_pol3_delta"/>
    <property type="match status" value="1"/>
</dbReference>
<dbReference type="SUPFAM" id="SSF52540">
    <property type="entry name" value="P-loop containing nucleoside triphosphate hydrolases"/>
    <property type="match status" value="1"/>
</dbReference>
<dbReference type="Gene3D" id="3.40.50.300">
    <property type="entry name" value="P-loop containing nucleotide triphosphate hydrolases"/>
    <property type="match status" value="1"/>
</dbReference>
<dbReference type="Gene3D" id="1.20.272.10">
    <property type="match status" value="1"/>
</dbReference>
<dbReference type="PANTHER" id="PTHR34388">
    <property type="entry name" value="DNA POLYMERASE III SUBUNIT DELTA"/>
    <property type="match status" value="1"/>
</dbReference>
<dbReference type="EMBL" id="UINC01008231">
    <property type="protein sequence ID" value="SVA37089.1"/>
    <property type="molecule type" value="Genomic_DNA"/>
</dbReference>
<evidence type="ECO:0000256" key="4">
    <source>
        <dbReference type="ARBA" id="ARBA00022695"/>
    </source>
</evidence>
<dbReference type="NCBIfam" id="TIGR01128">
    <property type="entry name" value="holA"/>
    <property type="match status" value="1"/>
</dbReference>
<name>A0A381V9M5_9ZZZZ</name>